<dbReference type="EMBL" id="FQVG01000048">
    <property type="protein sequence ID" value="SHF26712.1"/>
    <property type="molecule type" value="Genomic_DNA"/>
</dbReference>
<name>A0A1M5AA13_9CLOT</name>
<reference evidence="3" key="1">
    <citation type="submission" date="2016-11" db="EMBL/GenBank/DDBJ databases">
        <authorList>
            <person name="Varghese N."/>
            <person name="Submissions S."/>
        </authorList>
    </citation>
    <scope>NUCLEOTIDE SEQUENCE [LARGE SCALE GENOMIC DNA]</scope>
    <source>
        <strain evidence="3">DSM 10124</strain>
    </source>
</reference>
<dbReference type="Proteomes" id="UP000184423">
    <property type="component" value="Unassembled WGS sequence"/>
</dbReference>
<protein>
    <submittedName>
        <fullName evidence="2">Uncharacterized protein</fullName>
    </submittedName>
</protein>
<dbReference type="AlphaFoldDB" id="A0A1M5AA13"/>
<organism evidence="2 3">
    <name type="scientific">Caloramator proteoclasticus DSM 10124</name>
    <dbReference type="NCBI Taxonomy" id="1121262"/>
    <lineage>
        <taxon>Bacteria</taxon>
        <taxon>Bacillati</taxon>
        <taxon>Bacillota</taxon>
        <taxon>Clostridia</taxon>
        <taxon>Eubacteriales</taxon>
        <taxon>Clostridiaceae</taxon>
        <taxon>Caloramator</taxon>
    </lineage>
</organism>
<accession>A0A1M5AA13</accession>
<keyword evidence="1" id="KW-0472">Membrane</keyword>
<feature type="transmembrane region" description="Helical" evidence="1">
    <location>
        <begin position="14"/>
        <end position="34"/>
    </location>
</feature>
<evidence type="ECO:0000313" key="2">
    <source>
        <dbReference type="EMBL" id="SHF26712.1"/>
    </source>
</evidence>
<keyword evidence="1" id="KW-0812">Transmembrane</keyword>
<dbReference type="RefSeq" id="WP_073249603.1">
    <property type="nucleotide sequence ID" value="NZ_FQVG01000048.1"/>
</dbReference>
<proteinExistence type="predicted"/>
<keyword evidence="1" id="KW-1133">Transmembrane helix</keyword>
<evidence type="ECO:0000256" key="1">
    <source>
        <dbReference type="SAM" id="Phobius"/>
    </source>
</evidence>
<evidence type="ECO:0000313" key="3">
    <source>
        <dbReference type="Proteomes" id="UP000184423"/>
    </source>
</evidence>
<sequence length="312" mass="37420">MHTRGLYDLERQYLFKRFIFILVFIIIFALFLFIKPKNDYTAFEKSLKEKDYKALYNMIMNKDFTYQVFEEYIKYNFGDEINIKEKQKTEDGYVLKVNSKTGDKILKIKKEKNKLYWDFNDYVYNWTLQVPLYSSVEVCGQIYENKNGFVTIEKIPFASYNVKIKLKGCEDYENRILAGQKVEVKLELAKDVIDKCKEAIYDFLKFKENAIENKKITEVQCLYTDSGLYKEVLNEIEWLKTVDYKYYKKLIDWKVVSAKLKHSGVIEIDVKEDWEVKIITDENESTNINTQYNRYYVEMGENYKIVQINTIK</sequence>
<keyword evidence="3" id="KW-1185">Reference proteome</keyword>
<gene>
    <name evidence="2" type="ORF">SAMN02746091_02135</name>
</gene>